<evidence type="ECO:0000313" key="2">
    <source>
        <dbReference type="Proteomes" id="UP000594364"/>
    </source>
</evidence>
<evidence type="ECO:0000313" key="1">
    <source>
        <dbReference type="EMBL" id="QPH04007.1"/>
    </source>
</evidence>
<dbReference type="AlphaFoldDB" id="A0A7S9KU29"/>
<organism evidence="1 2">
    <name type="scientific">Epichloe festucae (strain Fl1)</name>
    <dbReference type="NCBI Taxonomy" id="877507"/>
    <lineage>
        <taxon>Eukaryota</taxon>
        <taxon>Fungi</taxon>
        <taxon>Dikarya</taxon>
        <taxon>Ascomycota</taxon>
        <taxon>Pezizomycotina</taxon>
        <taxon>Sordariomycetes</taxon>
        <taxon>Hypocreomycetidae</taxon>
        <taxon>Hypocreales</taxon>
        <taxon>Clavicipitaceae</taxon>
        <taxon>Epichloe</taxon>
    </lineage>
</organism>
<gene>
    <name evidence="1" type="ORF">C2857_000595</name>
</gene>
<dbReference type="SUPFAM" id="SSF56112">
    <property type="entry name" value="Protein kinase-like (PK-like)"/>
    <property type="match status" value="1"/>
</dbReference>
<proteinExistence type="predicted"/>
<dbReference type="InterPro" id="IPR011009">
    <property type="entry name" value="Kinase-like_dom_sf"/>
</dbReference>
<name>A0A7S9KU29_EPIFF</name>
<evidence type="ECO:0008006" key="3">
    <source>
        <dbReference type="Google" id="ProtNLM"/>
    </source>
</evidence>
<dbReference type="OrthoDB" id="2687876at2759"/>
<accession>A0A7S9KU29</accession>
<sequence>MNSSQDTVLAVLADSEEILYRIQRSDKRIVYITVLDPNIISKAKRTYGPSAIEELSRLEVWNDHWTTLTVDSDNHGILCQKDITEPHAAPTESLREDYTRCDLSSLLILRELKSRTFEVTYNQDCAILKMARFPYELPWLLQEMHIYHALADCPLTPLLGYVFESQCPDRVVGILLEKLNGHWAQPDDFETCDDALQRLQQHILHGDLNKHNIIVTPEGPKFIDLESSVLSGPDNVESRNQERQALSIKLADTSGEGRPW</sequence>
<dbReference type="Proteomes" id="UP000594364">
    <property type="component" value="Chromosome 4"/>
</dbReference>
<dbReference type="Gene3D" id="1.10.510.10">
    <property type="entry name" value="Transferase(Phosphotransferase) domain 1"/>
    <property type="match status" value="1"/>
</dbReference>
<dbReference type="EMBL" id="CP031388">
    <property type="protein sequence ID" value="QPH04007.1"/>
    <property type="molecule type" value="Genomic_DNA"/>
</dbReference>
<protein>
    <recommendedName>
        <fullName evidence="3">Aminoglycoside phosphotransferase domain-containing protein</fullName>
    </recommendedName>
</protein>
<keyword evidence="2" id="KW-1185">Reference proteome</keyword>
<reference evidence="1 2" key="1">
    <citation type="journal article" date="2018" name="PLoS Genet.">
        <title>Repeat elements organise 3D genome structure and mediate transcription in the filamentous fungus Epichloe festucae.</title>
        <authorList>
            <person name="Winter D.J."/>
            <person name="Ganley A.R.D."/>
            <person name="Young C.A."/>
            <person name="Liachko I."/>
            <person name="Schardl C.L."/>
            <person name="Dupont P.Y."/>
            <person name="Berry D."/>
            <person name="Ram A."/>
            <person name="Scott B."/>
            <person name="Cox M.P."/>
        </authorList>
    </citation>
    <scope>NUCLEOTIDE SEQUENCE [LARGE SCALE GENOMIC DNA]</scope>
    <source>
        <strain evidence="1 2">Fl1</strain>
    </source>
</reference>